<comment type="catalytic activity">
    <reaction evidence="1">
        <text>ATP + protein L-histidine = ADP + protein N-phospho-L-histidine.</text>
        <dbReference type="EC" id="2.7.13.3"/>
    </reaction>
</comment>
<dbReference type="Gene3D" id="6.10.340.10">
    <property type="match status" value="1"/>
</dbReference>
<feature type="transmembrane region" description="Helical" evidence="11">
    <location>
        <begin position="155"/>
        <end position="177"/>
    </location>
</feature>
<dbReference type="SMART" id="SM00388">
    <property type="entry name" value="HisKA"/>
    <property type="match status" value="1"/>
</dbReference>
<dbReference type="EC" id="2.7.13.3" evidence="3"/>
<evidence type="ECO:0000256" key="5">
    <source>
        <dbReference type="ARBA" id="ARBA00022679"/>
    </source>
</evidence>
<dbReference type="InterPro" id="IPR005467">
    <property type="entry name" value="His_kinase_dom"/>
</dbReference>
<keyword evidence="5" id="KW-0808">Transferase</keyword>
<protein>
    <recommendedName>
        <fullName evidence="3">histidine kinase</fullName>
        <ecNumber evidence="3">2.7.13.3</ecNumber>
    </recommendedName>
</protein>
<keyword evidence="8 14" id="KW-0067">ATP-binding</keyword>
<gene>
    <name evidence="14" type="ORF">I9W95_18165</name>
</gene>
<keyword evidence="9" id="KW-0902">Two-component regulatory system</keyword>
<dbReference type="SUPFAM" id="SSF55874">
    <property type="entry name" value="ATPase domain of HSP90 chaperone/DNA topoisomerase II/histidine kinase"/>
    <property type="match status" value="1"/>
</dbReference>
<feature type="coiled-coil region" evidence="10">
    <location>
        <begin position="223"/>
        <end position="279"/>
    </location>
</feature>
<keyword evidence="11" id="KW-0472">Membrane</keyword>
<name>A0ABS7ZV11_9GAMM</name>
<feature type="domain" description="HAMP" evidence="13">
    <location>
        <begin position="179"/>
        <end position="235"/>
    </location>
</feature>
<evidence type="ECO:0000256" key="8">
    <source>
        <dbReference type="ARBA" id="ARBA00022840"/>
    </source>
</evidence>
<evidence type="ECO:0000256" key="7">
    <source>
        <dbReference type="ARBA" id="ARBA00022777"/>
    </source>
</evidence>
<dbReference type="SUPFAM" id="SSF47384">
    <property type="entry name" value="Homodimeric domain of signal transducing histidine kinase"/>
    <property type="match status" value="1"/>
</dbReference>
<dbReference type="PANTHER" id="PTHR43065">
    <property type="entry name" value="SENSOR HISTIDINE KINASE"/>
    <property type="match status" value="1"/>
</dbReference>
<evidence type="ECO:0000256" key="3">
    <source>
        <dbReference type="ARBA" id="ARBA00012438"/>
    </source>
</evidence>
<keyword evidence="10" id="KW-0175">Coiled coil</keyword>
<comment type="subcellular location">
    <subcellularLocation>
        <location evidence="2">Membrane</location>
    </subcellularLocation>
</comment>
<feature type="transmembrane region" description="Helical" evidence="11">
    <location>
        <begin position="69"/>
        <end position="89"/>
    </location>
</feature>
<evidence type="ECO:0000256" key="2">
    <source>
        <dbReference type="ARBA" id="ARBA00004370"/>
    </source>
</evidence>
<dbReference type="Gene3D" id="3.30.565.10">
    <property type="entry name" value="Histidine kinase-like ATPase, C-terminal domain"/>
    <property type="match status" value="1"/>
</dbReference>
<evidence type="ECO:0000259" key="12">
    <source>
        <dbReference type="PROSITE" id="PS50109"/>
    </source>
</evidence>
<comment type="caution">
    <text evidence="14">The sequence shown here is derived from an EMBL/GenBank/DDBJ whole genome shotgun (WGS) entry which is preliminary data.</text>
</comment>
<dbReference type="RefSeq" id="WP_225677530.1">
    <property type="nucleotide sequence ID" value="NZ_JAEDAH010000106.1"/>
</dbReference>
<dbReference type="EMBL" id="JAEDAH010000106">
    <property type="protein sequence ID" value="MCA6065526.1"/>
    <property type="molecule type" value="Genomic_DNA"/>
</dbReference>
<evidence type="ECO:0000256" key="9">
    <source>
        <dbReference type="ARBA" id="ARBA00023012"/>
    </source>
</evidence>
<organism evidence="14 15">
    <name type="scientific">Thalassolituus marinus</name>
    <dbReference type="NCBI Taxonomy" id="671053"/>
    <lineage>
        <taxon>Bacteria</taxon>
        <taxon>Pseudomonadati</taxon>
        <taxon>Pseudomonadota</taxon>
        <taxon>Gammaproteobacteria</taxon>
        <taxon>Oceanospirillales</taxon>
        <taxon>Oceanospirillaceae</taxon>
        <taxon>Thalassolituus</taxon>
    </lineage>
</organism>
<evidence type="ECO:0000256" key="6">
    <source>
        <dbReference type="ARBA" id="ARBA00022741"/>
    </source>
</evidence>
<dbReference type="InterPro" id="IPR036890">
    <property type="entry name" value="HATPase_C_sf"/>
</dbReference>
<dbReference type="GO" id="GO:0005524">
    <property type="term" value="F:ATP binding"/>
    <property type="evidence" value="ECO:0007669"/>
    <property type="project" value="UniProtKB-KW"/>
</dbReference>
<sequence>MAGRLSSIESKLTVYVLTFSILFGVLFSGIQIGVDYVGENRRYFENTADLLQNQSASAALSLFNYDNSAMQTILDSLLLTPAVVASAIIEDATGYEKRAGLSKAVLNNGRDAGHYRSRRVALKEPAMYSEEPRVIGHLEIWVDERLIREGFERRAFITLVLDVLRNVVLAFVLIMLFRARLTNPIKRLMDRMKDIDPAHPDAVRLQVESSLRHSELDDLVRKMNVLMAAMKAEIAQRQQAEQRVRQLNEQLEEKVKARTQALNDSNHQLQSSLDELQRTQDLLLQAQRMAAMGHLAAGMAHEINNPIAVVYSNIATLSEYLTELVRLADQYQEAESLIADKAIVQALEELRTGIDLDFVRADAPDLVSASKQSLERVRNIVAELRTFADESNQPKDPASLEEILEEAIAELQLGRSDNIHVVRLLSHLPQVPCIGRQIRLVFRNILHNAQDAMAEGGTIEIAGDEKDGIIEVVVKDNGKGMTEEELSCAVNPFFTSKEIGQGTGLGLTVAYNIMLNHGGELLIDSEPGHGTQVTLRFPAQTSA</sequence>
<dbReference type="InterPro" id="IPR003661">
    <property type="entry name" value="HisK_dim/P_dom"/>
</dbReference>
<dbReference type="PROSITE" id="PS50885">
    <property type="entry name" value="HAMP"/>
    <property type="match status" value="1"/>
</dbReference>
<dbReference type="InterPro" id="IPR003594">
    <property type="entry name" value="HATPase_dom"/>
</dbReference>
<evidence type="ECO:0000259" key="13">
    <source>
        <dbReference type="PROSITE" id="PS50885"/>
    </source>
</evidence>
<dbReference type="PRINTS" id="PR00344">
    <property type="entry name" value="BCTRLSENSOR"/>
</dbReference>
<evidence type="ECO:0000256" key="11">
    <source>
        <dbReference type="SAM" id="Phobius"/>
    </source>
</evidence>
<dbReference type="InterPro" id="IPR036097">
    <property type="entry name" value="HisK_dim/P_sf"/>
</dbReference>
<dbReference type="PANTHER" id="PTHR43065:SF10">
    <property type="entry name" value="PEROXIDE STRESS-ACTIVATED HISTIDINE KINASE MAK3"/>
    <property type="match status" value="1"/>
</dbReference>
<accession>A0ABS7ZV11</accession>
<feature type="domain" description="Histidine kinase" evidence="12">
    <location>
        <begin position="298"/>
        <end position="541"/>
    </location>
</feature>
<keyword evidence="4" id="KW-0597">Phosphoprotein</keyword>
<evidence type="ECO:0000313" key="14">
    <source>
        <dbReference type="EMBL" id="MCA6065526.1"/>
    </source>
</evidence>
<dbReference type="SMART" id="SM00387">
    <property type="entry name" value="HATPase_c"/>
    <property type="match status" value="1"/>
</dbReference>
<evidence type="ECO:0000256" key="10">
    <source>
        <dbReference type="SAM" id="Coils"/>
    </source>
</evidence>
<evidence type="ECO:0000256" key="4">
    <source>
        <dbReference type="ARBA" id="ARBA00022553"/>
    </source>
</evidence>
<dbReference type="Gene3D" id="1.10.287.130">
    <property type="match status" value="1"/>
</dbReference>
<dbReference type="InterPro" id="IPR004358">
    <property type="entry name" value="Sig_transdc_His_kin-like_C"/>
</dbReference>
<dbReference type="Proteomes" id="UP000714380">
    <property type="component" value="Unassembled WGS sequence"/>
</dbReference>
<keyword evidence="15" id="KW-1185">Reference proteome</keyword>
<evidence type="ECO:0000313" key="15">
    <source>
        <dbReference type="Proteomes" id="UP000714380"/>
    </source>
</evidence>
<dbReference type="CDD" id="cd00075">
    <property type="entry name" value="HATPase"/>
    <property type="match status" value="1"/>
</dbReference>
<keyword evidence="7" id="KW-0418">Kinase</keyword>
<dbReference type="InterPro" id="IPR003660">
    <property type="entry name" value="HAMP_dom"/>
</dbReference>
<dbReference type="PROSITE" id="PS50109">
    <property type="entry name" value="HIS_KIN"/>
    <property type="match status" value="1"/>
</dbReference>
<evidence type="ECO:0000256" key="1">
    <source>
        <dbReference type="ARBA" id="ARBA00000085"/>
    </source>
</evidence>
<reference evidence="14 15" key="1">
    <citation type="submission" date="2020-12" db="EMBL/GenBank/DDBJ databases">
        <title>Novel Thalassolituus-related marine hydrocarbonoclastic bacteria mediated algae-derived hydrocarbons mineralization in twilight zone of the northern South China Sea.</title>
        <authorList>
            <person name="Dong C."/>
        </authorList>
    </citation>
    <scope>NUCLEOTIDE SEQUENCE [LARGE SCALE GENOMIC DNA]</scope>
    <source>
        <strain evidence="14 15">IMCC1826</strain>
    </source>
</reference>
<keyword evidence="11" id="KW-1133">Transmembrane helix</keyword>
<dbReference type="Pfam" id="PF02518">
    <property type="entry name" value="HATPase_c"/>
    <property type="match status" value="1"/>
</dbReference>
<keyword evidence="6" id="KW-0547">Nucleotide-binding</keyword>
<proteinExistence type="predicted"/>
<keyword evidence="11" id="KW-0812">Transmembrane</keyword>
<feature type="transmembrane region" description="Helical" evidence="11">
    <location>
        <begin position="12"/>
        <end position="34"/>
    </location>
</feature>